<dbReference type="InterPro" id="IPR036291">
    <property type="entry name" value="NAD(P)-bd_dom_sf"/>
</dbReference>
<proteinExistence type="predicted"/>
<dbReference type="PRINTS" id="PR01713">
    <property type="entry name" value="NUCEPIMERASE"/>
</dbReference>
<protein>
    <submittedName>
        <fullName evidence="3">NAD-dependent epimerase</fullName>
    </submittedName>
</protein>
<dbReference type="AlphaFoldDB" id="A0AB39XWN6"/>
<reference evidence="3" key="1">
    <citation type="submission" date="2024-08" db="EMBL/GenBank/DDBJ databases">
        <authorList>
            <person name="Chaddad Z."/>
            <person name="Lamrabet M."/>
            <person name="Bouhnik O."/>
            <person name="Alami S."/>
            <person name="Wipf D."/>
            <person name="Courty P.E."/>
            <person name="Missbah El Idrissi M."/>
        </authorList>
    </citation>
    <scope>NUCLEOTIDE SEQUENCE</scope>
    <source>
        <strain evidence="3">LLZ17</strain>
    </source>
</reference>
<dbReference type="InterPro" id="IPR001509">
    <property type="entry name" value="Epimerase_deHydtase"/>
</dbReference>
<sequence length="340" mass="37590">MQKTQPPAILVTGAAGFIGFHVAQILLQAGVPVIGLDNLNTYYDPALKLARLDLLKNDPRFSFVKLDLADRAGIAQLFETHHFEKVVHLAAQAGVRYSIDNPRAYVDSNLEGFMNVLEGCRHNGCKHLLFASSSSVYGANTKMPFSVHDNVDHPVSLYAATKKSNELMAHAYSHLYRLPATGLRFFTVYGPWGRPDMAIFGFTKAISEGRPIKLFNGGDMRRDFTYVDDVAKAVVKLLDHPPQGIPKAADAAPDPGASAAPWRVFNIGNNQPEELNKIVTLLEKELGRTATKELLPMQPGDVYATYADVDDLAREIDFRPSTSIEDGIALFVSWYRVYHT</sequence>
<accession>A0AB39XWN6</accession>
<organism evidence="3">
    <name type="scientific">Bradyrhizobium sp. LLZ17</name>
    <dbReference type="NCBI Taxonomy" id="3239388"/>
    <lineage>
        <taxon>Bacteria</taxon>
        <taxon>Pseudomonadati</taxon>
        <taxon>Pseudomonadota</taxon>
        <taxon>Alphaproteobacteria</taxon>
        <taxon>Hyphomicrobiales</taxon>
        <taxon>Nitrobacteraceae</taxon>
        <taxon>Bradyrhizobium</taxon>
    </lineage>
</organism>
<gene>
    <name evidence="3" type="ORF">AB8Z38_15670</name>
</gene>
<feature type="domain" description="NAD-dependent epimerase/dehydratase" evidence="2">
    <location>
        <begin position="9"/>
        <end position="244"/>
    </location>
</feature>
<name>A0AB39XWN6_9BRAD</name>
<evidence type="ECO:0000313" key="3">
    <source>
        <dbReference type="EMBL" id="XDV60637.1"/>
    </source>
</evidence>
<evidence type="ECO:0000259" key="2">
    <source>
        <dbReference type="Pfam" id="PF01370"/>
    </source>
</evidence>
<dbReference type="Gene3D" id="3.40.50.720">
    <property type="entry name" value="NAD(P)-binding Rossmann-like Domain"/>
    <property type="match status" value="1"/>
</dbReference>
<dbReference type="EMBL" id="CP165734">
    <property type="protein sequence ID" value="XDV60637.1"/>
    <property type="molecule type" value="Genomic_DNA"/>
</dbReference>
<dbReference type="Pfam" id="PF01370">
    <property type="entry name" value="Epimerase"/>
    <property type="match status" value="1"/>
</dbReference>
<keyword evidence="1" id="KW-0520">NAD</keyword>
<dbReference type="CDD" id="cd05253">
    <property type="entry name" value="UDP_GE_SDE_e"/>
    <property type="match status" value="1"/>
</dbReference>
<evidence type="ECO:0000256" key="1">
    <source>
        <dbReference type="ARBA" id="ARBA00023027"/>
    </source>
</evidence>
<dbReference type="RefSeq" id="WP_369725988.1">
    <property type="nucleotide sequence ID" value="NZ_CP165734.1"/>
</dbReference>
<dbReference type="SUPFAM" id="SSF51735">
    <property type="entry name" value="NAD(P)-binding Rossmann-fold domains"/>
    <property type="match status" value="1"/>
</dbReference>
<dbReference type="PANTHER" id="PTHR43574">
    <property type="entry name" value="EPIMERASE-RELATED"/>
    <property type="match status" value="1"/>
</dbReference>